<sequence length="205" mass="24299">MDYIISFFFPFRYNRLQVDEDKRDRSLFLWCCNCYCWKPAVRIFPKGVVLFKGGEVSGEGFRGGAMKPKRPLLFHPPGEPFLYILLGLTFYCELIGQSCHETFLYDFQSLNSFFFFRISTIFSIFTHYASDVSSVSFHFYFRFQIVDRTDVDTSEYLLHLFVRGKLQIFADSIELHSQRFCICRQCVEQLVTLFVQPRFRLLLHA</sequence>
<evidence type="ECO:0000313" key="2">
    <source>
        <dbReference type="WBParaSite" id="PgB12X_g005_t01"/>
    </source>
</evidence>
<dbReference type="Proteomes" id="UP000887569">
    <property type="component" value="Unplaced"/>
</dbReference>
<dbReference type="AlphaFoldDB" id="A0A914ZS59"/>
<protein>
    <submittedName>
        <fullName evidence="2">Uncharacterized protein</fullName>
    </submittedName>
</protein>
<proteinExistence type="predicted"/>
<keyword evidence="1" id="KW-1185">Reference proteome</keyword>
<accession>A0A914ZS59</accession>
<reference evidence="2" key="1">
    <citation type="submission" date="2022-11" db="UniProtKB">
        <authorList>
            <consortium name="WormBaseParasite"/>
        </authorList>
    </citation>
    <scope>IDENTIFICATION</scope>
</reference>
<evidence type="ECO:0000313" key="1">
    <source>
        <dbReference type="Proteomes" id="UP000887569"/>
    </source>
</evidence>
<dbReference type="WBParaSite" id="PgB12X_g005_t01">
    <property type="protein sequence ID" value="PgB12X_g005_t01"/>
    <property type="gene ID" value="PgB12X_g005"/>
</dbReference>
<organism evidence="1 2">
    <name type="scientific">Parascaris univalens</name>
    <name type="common">Nematode worm</name>
    <dbReference type="NCBI Taxonomy" id="6257"/>
    <lineage>
        <taxon>Eukaryota</taxon>
        <taxon>Metazoa</taxon>
        <taxon>Ecdysozoa</taxon>
        <taxon>Nematoda</taxon>
        <taxon>Chromadorea</taxon>
        <taxon>Rhabditida</taxon>
        <taxon>Spirurina</taxon>
        <taxon>Ascaridomorpha</taxon>
        <taxon>Ascaridoidea</taxon>
        <taxon>Ascarididae</taxon>
        <taxon>Parascaris</taxon>
    </lineage>
</organism>
<name>A0A914ZS59_PARUN</name>